<dbReference type="EMBL" id="LNGC01000008">
    <property type="protein sequence ID" value="KYC53239.1"/>
    <property type="molecule type" value="Genomic_DNA"/>
</dbReference>
<dbReference type="Pfam" id="PF02780">
    <property type="entry name" value="Transketolase_C"/>
    <property type="match status" value="1"/>
</dbReference>
<keyword evidence="3" id="KW-0786">Thiamine pyrophosphate</keyword>
<dbReference type="InterPro" id="IPR033248">
    <property type="entry name" value="Transketolase_C"/>
</dbReference>
<evidence type="ECO:0000313" key="5">
    <source>
        <dbReference type="EMBL" id="KYC53239.1"/>
    </source>
</evidence>
<dbReference type="InterPro" id="IPR009014">
    <property type="entry name" value="Transketo_C/PFOR_II"/>
</dbReference>
<dbReference type="Gene3D" id="3.40.50.970">
    <property type="match status" value="1"/>
</dbReference>
<comment type="caution">
    <text evidence="5">The sequence shown here is derived from an EMBL/GenBank/DDBJ whole genome shotgun (WGS) entry which is preliminary data.</text>
</comment>
<dbReference type="CDD" id="cd07036">
    <property type="entry name" value="TPP_PYR_E1-PDHc-beta_like"/>
    <property type="match status" value="1"/>
</dbReference>
<sequence>MNMVEAINNALHNEMKSDDKVLIIGEDVGKDGGVFRVTDGLIQEFGEDRVIDSPLAESGIVGFAIGLALYGFKPIAEIQFMGFLWPCLDQLSSHASRIRNRTWGRYTVPLVVRAPYGGGVRALEHHAESFESILAHIPGLKVVIPSNPYDAKGLLISSIRDPDPVVFLEPKRIYRGFKEEVPEEAYIEEIGKAKVLVEGDDLTLVGWGSMIPKILKARELMLEKGIKAEVIDIRSISPYDYHTVHKSVEKTGRIVVVQEAPRTLGFASEIISRINDNEMLNLKAPAFRVTGFDVPFPYYKMEEWAMPDLDRIIKASRQVLKW</sequence>
<proteinExistence type="predicted"/>
<evidence type="ECO:0000313" key="6">
    <source>
        <dbReference type="Proteomes" id="UP000075398"/>
    </source>
</evidence>
<keyword evidence="5" id="KW-0670">Pyruvate</keyword>
<keyword evidence="2" id="KW-0560">Oxidoreductase</keyword>
<dbReference type="FunFam" id="3.40.50.920:FF:000001">
    <property type="entry name" value="Pyruvate dehydrogenase E1 beta subunit"/>
    <property type="match status" value="1"/>
</dbReference>
<dbReference type="Pfam" id="PF02779">
    <property type="entry name" value="Transket_pyr"/>
    <property type="match status" value="1"/>
</dbReference>
<name>A0A150J7L9_9EURY</name>
<dbReference type="GO" id="GO:0044272">
    <property type="term" value="P:sulfur compound biosynthetic process"/>
    <property type="evidence" value="ECO:0007669"/>
    <property type="project" value="UniProtKB-ARBA"/>
</dbReference>
<dbReference type="Gene3D" id="3.40.50.920">
    <property type="match status" value="1"/>
</dbReference>
<dbReference type="InterPro" id="IPR005475">
    <property type="entry name" value="Transketolase-like_Pyr-bd"/>
</dbReference>
<feature type="domain" description="Transketolase-like pyrimidine-binding" evidence="4">
    <location>
        <begin position="1"/>
        <end position="176"/>
    </location>
</feature>
<dbReference type="PATRIC" id="fig|1705409.3.peg.361"/>
<dbReference type="PANTHER" id="PTHR43257:SF2">
    <property type="entry name" value="PYRUVATE DEHYDROGENASE E1 COMPONENT SUBUNIT BETA"/>
    <property type="match status" value="1"/>
</dbReference>
<dbReference type="GO" id="GO:0016491">
    <property type="term" value="F:oxidoreductase activity"/>
    <property type="evidence" value="ECO:0007669"/>
    <property type="project" value="UniProtKB-KW"/>
</dbReference>
<gene>
    <name evidence="5" type="ORF">AMQ22_00350</name>
</gene>
<organism evidence="5 6">
    <name type="scientific">Candidatus Methanofastidiosum methylothiophilum</name>
    <dbReference type="NCBI Taxonomy" id="1705564"/>
    <lineage>
        <taxon>Archaea</taxon>
        <taxon>Methanobacteriati</taxon>
        <taxon>Methanobacteriota</taxon>
        <taxon>Stenosarchaea group</taxon>
        <taxon>Candidatus Methanofastidiosia</taxon>
        <taxon>Candidatus Methanofastidiosales</taxon>
        <taxon>Candidatus Methanofastidiosaceae</taxon>
        <taxon>Candidatus Methanofastidiosum</taxon>
    </lineage>
</organism>
<evidence type="ECO:0000259" key="4">
    <source>
        <dbReference type="SMART" id="SM00861"/>
    </source>
</evidence>
<dbReference type="GO" id="GO:0006082">
    <property type="term" value="P:organic acid metabolic process"/>
    <property type="evidence" value="ECO:0007669"/>
    <property type="project" value="UniProtKB-ARBA"/>
</dbReference>
<reference evidence="5 6" key="1">
    <citation type="journal article" date="2016" name="ISME J.">
        <title>Chasing the elusive Euryarchaeota class WSA2: genomes reveal a uniquely fastidious methyl-reducing methanogen.</title>
        <authorList>
            <person name="Nobu M.K."/>
            <person name="Narihiro T."/>
            <person name="Kuroda K."/>
            <person name="Mei R."/>
            <person name="Liu W.T."/>
        </authorList>
    </citation>
    <scope>NUCLEOTIDE SEQUENCE [LARGE SCALE GENOMIC DNA]</scope>
    <source>
        <strain evidence="5">U1lsi0528_Bin055</strain>
    </source>
</reference>
<accession>A0A150J7L9</accession>
<dbReference type="PANTHER" id="PTHR43257">
    <property type="entry name" value="PYRUVATE DEHYDROGENASE E1 COMPONENT BETA SUBUNIT"/>
    <property type="match status" value="1"/>
</dbReference>
<dbReference type="SUPFAM" id="SSF52922">
    <property type="entry name" value="TK C-terminal domain-like"/>
    <property type="match status" value="1"/>
</dbReference>
<dbReference type="FunFam" id="3.40.50.970:FF:000001">
    <property type="entry name" value="Pyruvate dehydrogenase E1 beta subunit"/>
    <property type="match status" value="1"/>
</dbReference>
<dbReference type="Proteomes" id="UP000075398">
    <property type="component" value="Unassembled WGS sequence"/>
</dbReference>
<evidence type="ECO:0000256" key="1">
    <source>
        <dbReference type="ARBA" id="ARBA00001964"/>
    </source>
</evidence>
<protein>
    <submittedName>
        <fullName evidence="5">Pyruvate dehydrogenase subunit beta</fullName>
    </submittedName>
</protein>
<comment type="cofactor">
    <cofactor evidence="1">
        <name>thiamine diphosphate</name>
        <dbReference type="ChEBI" id="CHEBI:58937"/>
    </cofactor>
</comment>
<evidence type="ECO:0000256" key="2">
    <source>
        <dbReference type="ARBA" id="ARBA00023002"/>
    </source>
</evidence>
<evidence type="ECO:0000256" key="3">
    <source>
        <dbReference type="ARBA" id="ARBA00023052"/>
    </source>
</evidence>
<dbReference type="AlphaFoldDB" id="A0A150J7L9"/>
<dbReference type="SMART" id="SM00861">
    <property type="entry name" value="Transket_pyr"/>
    <property type="match status" value="1"/>
</dbReference>
<dbReference type="InterPro" id="IPR029061">
    <property type="entry name" value="THDP-binding"/>
</dbReference>
<dbReference type="SUPFAM" id="SSF52518">
    <property type="entry name" value="Thiamin diphosphate-binding fold (THDP-binding)"/>
    <property type="match status" value="1"/>
</dbReference>